<dbReference type="InterPro" id="IPR006585">
    <property type="entry name" value="FTP1"/>
</dbReference>
<feature type="repeat" description="RCC1" evidence="5">
    <location>
        <begin position="680"/>
        <end position="737"/>
    </location>
</feature>
<comment type="caution">
    <text evidence="9">The sequence shown here is derived from an EMBL/GenBank/DDBJ whole genome shotgun (WGS) entry which is preliminary data.</text>
</comment>
<dbReference type="SUPFAM" id="SSF47473">
    <property type="entry name" value="EF-hand"/>
    <property type="match status" value="1"/>
</dbReference>
<dbReference type="Gene3D" id="1.10.238.10">
    <property type="entry name" value="EF-hand"/>
    <property type="match status" value="2"/>
</dbReference>
<keyword evidence="4" id="KW-1015">Disulfide bond</keyword>
<dbReference type="SMART" id="SM00054">
    <property type="entry name" value="EFh"/>
    <property type="match status" value="4"/>
</dbReference>
<feature type="compositionally biased region" description="Basic residues" evidence="7">
    <location>
        <begin position="1283"/>
        <end position="1296"/>
    </location>
</feature>
<dbReference type="Pfam" id="PF13833">
    <property type="entry name" value="EF-hand_8"/>
    <property type="match status" value="1"/>
</dbReference>
<dbReference type="PANTHER" id="PTHR22870:SF408">
    <property type="entry name" value="OS09G0560450 PROTEIN"/>
    <property type="match status" value="1"/>
</dbReference>
<feature type="domain" description="EF-hand" evidence="8">
    <location>
        <begin position="194"/>
        <end position="229"/>
    </location>
</feature>
<protein>
    <recommendedName>
        <fullName evidence="8">EF-hand domain-containing protein</fullName>
    </recommendedName>
</protein>
<evidence type="ECO:0000259" key="8">
    <source>
        <dbReference type="PROSITE" id="PS50222"/>
    </source>
</evidence>
<evidence type="ECO:0000313" key="10">
    <source>
        <dbReference type="Proteomes" id="UP000789595"/>
    </source>
</evidence>
<evidence type="ECO:0000256" key="2">
    <source>
        <dbReference type="ARBA" id="ARBA00022737"/>
    </source>
</evidence>
<proteinExistence type="predicted"/>
<dbReference type="InterPro" id="IPR058923">
    <property type="entry name" value="RCC1-like_dom"/>
</dbReference>
<feature type="region of interest" description="Disordered" evidence="7">
    <location>
        <begin position="1"/>
        <end position="82"/>
    </location>
</feature>
<feature type="domain" description="EF-hand" evidence="8">
    <location>
        <begin position="83"/>
        <end position="112"/>
    </location>
</feature>
<dbReference type="InterPro" id="IPR018247">
    <property type="entry name" value="EF_Hand_1_Ca_BS"/>
</dbReference>
<keyword evidence="3" id="KW-0106">Calcium</keyword>
<feature type="compositionally biased region" description="Low complexity" evidence="7">
    <location>
        <begin position="1272"/>
        <end position="1282"/>
    </location>
</feature>
<dbReference type="InterPro" id="IPR000408">
    <property type="entry name" value="Reg_chr_condens"/>
</dbReference>
<dbReference type="SUPFAM" id="SSF50985">
    <property type="entry name" value="RCC1/BLIP-II"/>
    <property type="match status" value="1"/>
</dbReference>
<evidence type="ECO:0000313" key="9">
    <source>
        <dbReference type="EMBL" id="CAH0375485.1"/>
    </source>
</evidence>
<keyword evidence="6" id="KW-0175">Coiled coil</keyword>
<feature type="domain" description="EF-hand" evidence="8">
    <location>
        <begin position="113"/>
        <end position="148"/>
    </location>
</feature>
<feature type="repeat" description="RCC1" evidence="5">
    <location>
        <begin position="738"/>
        <end position="796"/>
    </location>
</feature>
<evidence type="ECO:0000256" key="6">
    <source>
        <dbReference type="SAM" id="Coils"/>
    </source>
</evidence>
<dbReference type="Pfam" id="PF25390">
    <property type="entry name" value="WD40_RLD"/>
    <property type="match status" value="1"/>
</dbReference>
<feature type="compositionally biased region" description="Polar residues" evidence="7">
    <location>
        <begin position="49"/>
        <end position="59"/>
    </location>
</feature>
<dbReference type="InterPro" id="IPR051210">
    <property type="entry name" value="Ub_ligase/GEF_domain"/>
</dbReference>
<dbReference type="InterPro" id="IPR009091">
    <property type="entry name" value="RCC1/BLIP-II"/>
</dbReference>
<accession>A0A8J2SRF7</accession>
<feature type="coiled-coil region" evidence="6">
    <location>
        <begin position="545"/>
        <end position="572"/>
    </location>
</feature>
<evidence type="ECO:0000256" key="5">
    <source>
        <dbReference type="PROSITE-ProRule" id="PRU00235"/>
    </source>
</evidence>
<dbReference type="Gene3D" id="2.60.120.260">
    <property type="entry name" value="Galactose-binding domain-like"/>
    <property type="match status" value="1"/>
</dbReference>
<dbReference type="SMART" id="SM00607">
    <property type="entry name" value="FTP"/>
    <property type="match status" value="1"/>
</dbReference>
<keyword evidence="2" id="KW-0677">Repeat</keyword>
<dbReference type="Gene3D" id="2.130.10.30">
    <property type="entry name" value="Regulator of chromosome condensation 1/beta-lactamase-inhibitor protein II"/>
    <property type="match status" value="1"/>
</dbReference>
<evidence type="ECO:0000256" key="7">
    <source>
        <dbReference type="SAM" id="MobiDB-lite"/>
    </source>
</evidence>
<evidence type="ECO:0000256" key="3">
    <source>
        <dbReference type="ARBA" id="ARBA00022837"/>
    </source>
</evidence>
<sequence>MRRTRRRRVSPDDDDDANDDEAPRRPRSLLPWKNSNRMVGGAPGAADDQTVNTETTGTRRQAAQQEEDDDDDDGIDWSKMPPEEVFKRFDTDGSGEIDLEEFKVMLKKLKIHMSSAKAVKYFKMCDVDDSGQIDFEEFRVALFACDPNNGNPIGFAPNALLTPIDAFEMFDEDGSGNINEDEFYFVLEYLKLEVSDANQERLFLKYDKDQSGEIDYDEFRQIWLAVADVKKELTDRGVDVPKFASRKKLERILEKCLDEEEEQERRAMAEAERWRTWRAILDQKNEYIKHARRRAQIELCKALDAAGQIYVFGRGARGQFGAQGEKDGTHEIVQKLWTRRVTAGKADFDPDRKMDSLETKDAIDVEALKNELASSPFNDLVVGENAAKLWGKRVYDAAISDTVILAQSDLGELWTWGGSDHWWYEIEPDAHWQTHWRGDTTPRSQLLLGTRFKPEPPPPEVDELGELNDGSEALKVVLTYYGKWSAPPPDVDRRKFYADECLPNVDYNWIVTSLEVRGKQPEEMTKLMLCDLLHRDIMLEKRVLGERAHRRIHELEEEIRELKKVRRVALAKRLVVDITKMWAPLREIQAEEDARDRQKKQTEVVENIAKREHAYEAWRQQVKEAAEATSPERTARGNSIVIESGGITARGAGHKIAQGYAAIKQIAGGAQHFAAVHQSGALYTWGLGSGGRLGLDITENGDPRADATRPTVVQALASTPVLTTACGYSHMACVTTSRDLYVWGSAASGKLGLGLAAKEEECYASLPVHLPLRPKNRPLLRTVSCGAAHTAATTTDGELFVWGCGDGGRLGLGREGLATHWSPRRVDALFEAGHRIGDVSCGNAHTLAVTLIEEVWTGTGTNRMKEKQGGQVFAAGSASVLGLFHPAFDRVMGELASVQAVQASAGFAHSGVVTSEGELYCWGMNDDGCCAAHPKVRFLAEPTLAACIYSRPGNLALGRPARQSSCYGGQDAHVAVDGNCDGSSPELCTSTQQDPQAWWEVDLGDFANLHIVKLWNRTDEPPDQTMARDKYSSRLVPCWIMASQKPYSDEVGGSSLINALGQSVARHQITRDKRCTTWHVPENISARYIRVQLEGFNFLHFAQLEVFGIIGVQGSVGRCSRVVCGKHCTVAIIRPLSDPADINRVYKRAILSDAQNADILRERETFALEYDKYGRGGKDMECIICTGGQKCENCLMKERFAGELKDLSLGAAGRVLTLDEMAEMLLDAPKPPLNFTPKVVVDNSWAGKLQQRLAGKKSDDSVKKAKVAPDDGSVASGGSTKSKSSKRSKRSRSSRGKKSEAGSKKSGGAPPAPDWLVPGAGWAT</sequence>
<feature type="compositionally biased region" description="Basic and acidic residues" evidence="7">
    <location>
        <begin position="1256"/>
        <end position="1269"/>
    </location>
</feature>
<dbReference type="Pfam" id="PF13202">
    <property type="entry name" value="EF-hand_5"/>
    <property type="match status" value="1"/>
</dbReference>
<keyword evidence="1" id="KW-0479">Metal-binding</keyword>
<dbReference type="Proteomes" id="UP000789595">
    <property type="component" value="Unassembled WGS sequence"/>
</dbReference>
<evidence type="ECO:0000256" key="1">
    <source>
        <dbReference type="ARBA" id="ARBA00022723"/>
    </source>
</evidence>
<dbReference type="GO" id="GO:0005509">
    <property type="term" value="F:calcium ion binding"/>
    <property type="evidence" value="ECO:0007669"/>
    <property type="project" value="InterPro"/>
</dbReference>
<dbReference type="OrthoDB" id="8068875at2759"/>
<keyword evidence="10" id="KW-1185">Reference proteome</keyword>
<dbReference type="InterPro" id="IPR002048">
    <property type="entry name" value="EF_hand_dom"/>
</dbReference>
<feature type="domain" description="EF-hand" evidence="8">
    <location>
        <begin position="165"/>
        <end position="193"/>
    </location>
</feature>
<feature type="compositionally biased region" description="Acidic residues" evidence="7">
    <location>
        <begin position="65"/>
        <end position="75"/>
    </location>
</feature>
<name>A0A8J2SRF7_9STRA</name>
<gene>
    <name evidence="9" type="ORF">PECAL_5P00030</name>
</gene>
<feature type="region of interest" description="Disordered" evidence="7">
    <location>
        <begin position="1252"/>
        <end position="1324"/>
    </location>
</feature>
<dbReference type="PROSITE" id="PS50222">
    <property type="entry name" value="EF_HAND_2"/>
    <property type="match status" value="4"/>
</dbReference>
<dbReference type="Pfam" id="PF13499">
    <property type="entry name" value="EF-hand_7"/>
    <property type="match status" value="1"/>
</dbReference>
<feature type="repeat" description="RCC1" evidence="5">
    <location>
        <begin position="797"/>
        <end position="852"/>
    </location>
</feature>
<dbReference type="PROSITE" id="PS50012">
    <property type="entry name" value="RCC1_3"/>
    <property type="match status" value="3"/>
</dbReference>
<dbReference type="PANTHER" id="PTHR22870">
    <property type="entry name" value="REGULATOR OF CHROMOSOME CONDENSATION"/>
    <property type="match status" value="1"/>
</dbReference>
<dbReference type="PROSITE" id="PS00018">
    <property type="entry name" value="EF_HAND_1"/>
    <property type="match status" value="4"/>
</dbReference>
<reference evidence="9" key="1">
    <citation type="submission" date="2021-11" db="EMBL/GenBank/DDBJ databases">
        <authorList>
            <consortium name="Genoscope - CEA"/>
            <person name="William W."/>
        </authorList>
    </citation>
    <scope>NUCLEOTIDE SEQUENCE</scope>
</reference>
<organism evidence="9 10">
    <name type="scientific">Pelagomonas calceolata</name>
    <dbReference type="NCBI Taxonomy" id="35677"/>
    <lineage>
        <taxon>Eukaryota</taxon>
        <taxon>Sar</taxon>
        <taxon>Stramenopiles</taxon>
        <taxon>Ochrophyta</taxon>
        <taxon>Pelagophyceae</taxon>
        <taxon>Pelagomonadales</taxon>
        <taxon>Pelagomonadaceae</taxon>
        <taxon>Pelagomonas</taxon>
    </lineage>
</organism>
<dbReference type="SUPFAM" id="SSF49785">
    <property type="entry name" value="Galactose-binding domain-like"/>
    <property type="match status" value="1"/>
</dbReference>
<dbReference type="EMBL" id="CAKKNE010000005">
    <property type="protein sequence ID" value="CAH0375485.1"/>
    <property type="molecule type" value="Genomic_DNA"/>
</dbReference>
<dbReference type="InterPro" id="IPR008979">
    <property type="entry name" value="Galactose-bd-like_sf"/>
</dbReference>
<dbReference type="InterPro" id="IPR011992">
    <property type="entry name" value="EF-hand-dom_pair"/>
</dbReference>
<evidence type="ECO:0000256" key="4">
    <source>
        <dbReference type="ARBA" id="ARBA00023157"/>
    </source>
</evidence>